<evidence type="ECO:0000256" key="2">
    <source>
        <dbReference type="ARBA" id="ARBA00023134"/>
    </source>
</evidence>
<reference evidence="10" key="2">
    <citation type="journal article" date="2022" name="Microbiol. Resour. Announc.">
        <title>Whole-Genome Sequence of Entomortierella parvispora E1425, a Mucoromycotan Fungus Associated with Burkholderiaceae-Related Endosymbiotic Bacteria.</title>
        <authorList>
            <person name="Herlambang A."/>
            <person name="Guo Y."/>
            <person name="Takashima Y."/>
            <person name="Narisawa K."/>
            <person name="Ohta H."/>
            <person name="Nishizawa T."/>
        </authorList>
    </citation>
    <scope>NUCLEOTIDE SEQUENCE</scope>
    <source>
        <strain evidence="10">E1425</strain>
    </source>
</reference>
<organism evidence="10 11">
    <name type="scientific">Entomortierella parvispora</name>
    <dbReference type="NCBI Taxonomy" id="205924"/>
    <lineage>
        <taxon>Eukaryota</taxon>
        <taxon>Fungi</taxon>
        <taxon>Fungi incertae sedis</taxon>
        <taxon>Mucoromycota</taxon>
        <taxon>Mortierellomycotina</taxon>
        <taxon>Mortierellomycetes</taxon>
        <taxon>Mortierellales</taxon>
        <taxon>Mortierellaceae</taxon>
        <taxon>Entomortierella</taxon>
    </lineage>
</organism>
<dbReference type="GO" id="GO:0006897">
    <property type="term" value="P:endocytosis"/>
    <property type="evidence" value="ECO:0007669"/>
    <property type="project" value="TreeGrafter"/>
</dbReference>
<dbReference type="PROSITE" id="PS51718">
    <property type="entry name" value="G_DYNAMIN_2"/>
    <property type="match status" value="1"/>
</dbReference>
<dbReference type="CDD" id="cd08771">
    <property type="entry name" value="DLP_1"/>
    <property type="match status" value="1"/>
</dbReference>
<feature type="domain" description="GED" evidence="8">
    <location>
        <begin position="603"/>
        <end position="691"/>
    </location>
</feature>
<dbReference type="PRINTS" id="PR00195">
    <property type="entry name" value="DYNAMIN"/>
</dbReference>
<comment type="caution">
    <text evidence="10">The sequence shown here is derived from an EMBL/GenBank/DDBJ whole genome shotgun (WGS) entry which is preliminary data.</text>
</comment>
<evidence type="ECO:0000256" key="4">
    <source>
        <dbReference type="ARBA" id="ARBA00073589"/>
    </source>
</evidence>
<dbReference type="InterPro" id="IPR003130">
    <property type="entry name" value="GED"/>
</dbReference>
<dbReference type="Gene3D" id="3.40.50.300">
    <property type="entry name" value="P-loop containing nucleotide triphosphate hydrolases"/>
    <property type="match status" value="1"/>
</dbReference>
<dbReference type="SUPFAM" id="SSF52540">
    <property type="entry name" value="P-loop containing nucleoside triphosphate hydrolases"/>
    <property type="match status" value="1"/>
</dbReference>
<dbReference type="PANTHER" id="PTHR11566">
    <property type="entry name" value="DYNAMIN"/>
    <property type="match status" value="1"/>
</dbReference>
<sequence>MDATLIRTINKLQDAFSTVGVHNPVDLPQIVVIGSQSSGKSSVLENIVGRDFLPRGSGIVTRRPLVLQLINRPNANLNGDDADKDKEKAETRAEAEGEKKEPEEWGEFLHQPGVKYTDFNLIREEIVRDTEAKTGKNAGISPLPINLRIYSPHVLTLTLVDLPGLTKLPVGDQPKDIEKQIRDMIVKYITKPNAIILAVTAANVDLANSDGLRLARDVDPEGARTIGVLTKVDLMDTGTDVVDILAGRVIPLRLGYVPVVNRGQRDIDTKKTISRSLEGERQFFENHTAYKSKAQYCGTPYLARKLNMILMHHIRNTLPEIKAKIQAALAKYIAELATLGDGMAEGAGQASIVLNIITEFCTEFRTIIDGNSTDLSSFELSGGARISFVFHELYANGVKSLDPFDQVKDIDIRTILYNSSGSSPALFVGTTAFEVIIKQQIKRLEDPSLRCVNMVFDELVRILTQLLSKQLFKRFPQLKDRFYQVVINFFRKQLNPTNKLVQDLISMESCYINTGHPDFLNGHKAMAVINDRVNQAKNPQPVDPKNRNSALANLPPSLEPEPTNNGFFGSFFSGKKKRPGVMEPPPSVLKASGNLSEREQIETEVIKLLISSYFNIVKRTVIDTVPKAIMLNLVNNAKEELQRELLQELYKTEVLDELLKESEFTQNRRKECKKMIEALQRADEIVGSVAG</sequence>
<keyword evidence="6" id="KW-0175">Coiled coil</keyword>
<evidence type="ECO:0000256" key="6">
    <source>
        <dbReference type="SAM" id="Coils"/>
    </source>
</evidence>
<keyword evidence="1 5" id="KW-0547">Nucleotide-binding</keyword>
<evidence type="ECO:0000313" key="11">
    <source>
        <dbReference type="Proteomes" id="UP000827284"/>
    </source>
</evidence>
<gene>
    <name evidence="10" type="ORF">EMPS_11261</name>
</gene>
<dbReference type="AlphaFoldDB" id="A0A9P3HMS5"/>
<dbReference type="GO" id="GO:0005737">
    <property type="term" value="C:cytoplasm"/>
    <property type="evidence" value="ECO:0007669"/>
    <property type="project" value="TreeGrafter"/>
</dbReference>
<dbReference type="PANTHER" id="PTHR11566:SF220">
    <property type="entry name" value="VACUOLAR PROTEIN SORTING-ASSOCIATED PROTEIN 1"/>
    <property type="match status" value="1"/>
</dbReference>
<dbReference type="InterPro" id="IPR020850">
    <property type="entry name" value="GED_dom"/>
</dbReference>
<keyword evidence="2 5" id="KW-0342">GTP-binding</keyword>
<dbReference type="InterPro" id="IPR045063">
    <property type="entry name" value="Dynamin_N"/>
</dbReference>
<dbReference type="InterPro" id="IPR019762">
    <property type="entry name" value="Dynamin_GTPase_CS"/>
</dbReference>
<feature type="coiled-coil region" evidence="6">
    <location>
        <begin position="655"/>
        <end position="682"/>
    </location>
</feature>
<protein>
    <recommendedName>
        <fullName evidence="4">Vacuolar protein sorting-associated protein 1</fullName>
    </recommendedName>
</protein>
<name>A0A9P3HMS5_9FUNG</name>
<evidence type="ECO:0000256" key="5">
    <source>
        <dbReference type="RuleBase" id="RU003932"/>
    </source>
</evidence>
<evidence type="ECO:0000256" key="7">
    <source>
        <dbReference type="SAM" id="MobiDB-lite"/>
    </source>
</evidence>
<dbReference type="SMART" id="SM00053">
    <property type="entry name" value="DYNc"/>
    <property type="match status" value="1"/>
</dbReference>
<dbReference type="Pfam" id="PF00350">
    <property type="entry name" value="Dynamin_N"/>
    <property type="match status" value="1"/>
</dbReference>
<evidence type="ECO:0000259" key="8">
    <source>
        <dbReference type="PROSITE" id="PS51388"/>
    </source>
</evidence>
<feature type="domain" description="Dynamin-type G" evidence="9">
    <location>
        <begin position="24"/>
        <end position="319"/>
    </location>
</feature>
<dbReference type="Proteomes" id="UP000827284">
    <property type="component" value="Unassembled WGS sequence"/>
</dbReference>
<dbReference type="InterPro" id="IPR027417">
    <property type="entry name" value="P-loop_NTPase"/>
</dbReference>
<dbReference type="OrthoDB" id="5061070at2759"/>
<evidence type="ECO:0000256" key="3">
    <source>
        <dbReference type="ARBA" id="ARBA00023175"/>
    </source>
</evidence>
<accession>A0A9P3HMS5</accession>
<dbReference type="Pfam" id="PF02212">
    <property type="entry name" value="GED"/>
    <property type="match status" value="1"/>
</dbReference>
<dbReference type="GO" id="GO:0000266">
    <property type="term" value="P:mitochondrial fission"/>
    <property type="evidence" value="ECO:0007669"/>
    <property type="project" value="TreeGrafter"/>
</dbReference>
<dbReference type="GO" id="GO:0007033">
    <property type="term" value="P:vacuole organization"/>
    <property type="evidence" value="ECO:0007669"/>
    <property type="project" value="UniProtKB-ARBA"/>
</dbReference>
<evidence type="ECO:0000313" key="10">
    <source>
        <dbReference type="EMBL" id="GJJ78902.1"/>
    </source>
</evidence>
<dbReference type="SMART" id="SM00302">
    <property type="entry name" value="GED"/>
    <property type="match status" value="1"/>
</dbReference>
<feature type="compositionally biased region" description="Basic and acidic residues" evidence="7">
    <location>
        <begin position="81"/>
        <end position="103"/>
    </location>
</feature>
<evidence type="ECO:0000256" key="1">
    <source>
        <dbReference type="ARBA" id="ARBA00022741"/>
    </source>
</evidence>
<dbReference type="Pfam" id="PF01031">
    <property type="entry name" value="Dynamin_M"/>
    <property type="match status" value="1"/>
</dbReference>
<dbReference type="GO" id="GO:0003924">
    <property type="term" value="F:GTPase activity"/>
    <property type="evidence" value="ECO:0007669"/>
    <property type="project" value="InterPro"/>
</dbReference>
<dbReference type="GO" id="GO:0005525">
    <property type="term" value="F:GTP binding"/>
    <property type="evidence" value="ECO:0007669"/>
    <property type="project" value="UniProtKB-KW"/>
</dbReference>
<keyword evidence="11" id="KW-1185">Reference proteome</keyword>
<dbReference type="InterPro" id="IPR001401">
    <property type="entry name" value="Dynamin_GTPase"/>
</dbReference>
<proteinExistence type="inferred from homology"/>
<dbReference type="InterPro" id="IPR022812">
    <property type="entry name" value="Dynamin"/>
</dbReference>
<dbReference type="FunFam" id="3.40.50.300:FF:000473">
    <property type="entry name" value="Vacuolar sorting-associated 1 protein"/>
    <property type="match status" value="1"/>
</dbReference>
<keyword evidence="3" id="KW-0505">Motor protein</keyword>
<dbReference type="GO" id="GO:0048312">
    <property type="term" value="P:intracellular distribution of mitochondria"/>
    <property type="evidence" value="ECO:0007669"/>
    <property type="project" value="TreeGrafter"/>
</dbReference>
<dbReference type="InterPro" id="IPR000375">
    <property type="entry name" value="Dynamin_stalk"/>
</dbReference>
<evidence type="ECO:0000259" key="9">
    <source>
        <dbReference type="PROSITE" id="PS51718"/>
    </source>
</evidence>
<dbReference type="InterPro" id="IPR030381">
    <property type="entry name" value="G_DYNAMIN_dom"/>
</dbReference>
<dbReference type="GO" id="GO:0016559">
    <property type="term" value="P:peroxisome fission"/>
    <property type="evidence" value="ECO:0007669"/>
    <property type="project" value="TreeGrafter"/>
</dbReference>
<dbReference type="EMBL" id="BQFW01000015">
    <property type="protein sequence ID" value="GJJ78902.1"/>
    <property type="molecule type" value="Genomic_DNA"/>
</dbReference>
<dbReference type="PROSITE" id="PS00410">
    <property type="entry name" value="G_DYNAMIN_1"/>
    <property type="match status" value="1"/>
</dbReference>
<dbReference type="GO" id="GO:0016020">
    <property type="term" value="C:membrane"/>
    <property type="evidence" value="ECO:0007669"/>
    <property type="project" value="TreeGrafter"/>
</dbReference>
<dbReference type="PROSITE" id="PS51388">
    <property type="entry name" value="GED"/>
    <property type="match status" value="1"/>
</dbReference>
<dbReference type="Gene3D" id="1.20.120.1240">
    <property type="entry name" value="Dynamin, middle domain"/>
    <property type="match status" value="1"/>
</dbReference>
<reference evidence="10" key="1">
    <citation type="submission" date="2021-11" db="EMBL/GenBank/DDBJ databases">
        <authorList>
            <person name="Herlambang A."/>
            <person name="Guo Y."/>
            <person name="Takashima Y."/>
            <person name="Nishizawa T."/>
        </authorList>
    </citation>
    <scope>NUCLEOTIDE SEQUENCE</scope>
    <source>
        <strain evidence="10">E1425</strain>
    </source>
</reference>
<feature type="region of interest" description="Disordered" evidence="7">
    <location>
        <begin position="536"/>
        <end position="558"/>
    </location>
</feature>
<comment type="similarity">
    <text evidence="5">Belongs to the TRAFAC class dynamin-like GTPase superfamily. Dynamin/Fzo/YdjA family.</text>
</comment>
<dbReference type="GO" id="GO:0008017">
    <property type="term" value="F:microtubule binding"/>
    <property type="evidence" value="ECO:0007669"/>
    <property type="project" value="TreeGrafter"/>
</dbReference>
<dbReference type="GO" id="GO:0005874">
    <property type="term" value="C:microtubule"/>
    <property type="evidence" value="ECO:0007669"/>
    <property type="project" value="TreeGrafter"/>
</dbReference>
<feature type="region of interest" description="Disordered" evidence="7">
    <location>
        <begin position="76"/>
        <end position="103"/>
    </location>
</feature>